<dbReference type="EMBL" id="KZ805414">
    <property type="protein sequence ID" value="PVH98420.1"/>
    <property type="molecule type" value="Genomic_DNA"/>
</dbReference>
<reference evidence="2 3" key="1">
    <citation type="journal article" date="2018" name="Sci. Rep.">
        <title>Comparative genomics provides insights into the lifestyle and reveals functional heterogeneity of dark septate endophytic fungi.</title>
        <authorList>
            <person name="Knapp D.G."/>
            <person name="Nemeth J.B."/>
            <person name="Barry K."/>
            <person name="Hainaut M."/>
            <person name="Henrissat B."/>
            <person name="Johnson J."/>
            <person name="Kuo A."/>
            <person name="Lim J.H.P."/>
            <person name="Lipzen A."/>
            <person name="Nolan M."/>
            <person name="Ohm R.A."/>
            <person name="Tamas L."/>
            <person name="Grigoriev I.V."/>
            <person name="Spatafora J.W."/>
            <person name="Nagy L.G."/>
            <person name="Kovacs G.M."/>
        </authorList>
    </citation>
    <scope>NUCLEOTIDE SEQUENCE [LARGE SCALE GENOMIC DNA]</scope>
    <source>
        <strain evidence="2 3">DSE2036</strain>
    </source>
</reference>
<organism evidence="2 3">
    <name type="scientific">Periconia macrospinosa</name>
    <dbReference type="NCBI Taxonomy" id="97972"/>
    <lineage>
        <taxon>Eukaryota</taxon>
        <taxon>Fungi</taxon>
        <taxon>Dikarya</taxon>
        <taxon>Ascomycota</taxon>
        <taxon>Pezizomycotina</taxon>
        <taxon>Dothideomycetes</taxon>
        <taxon>Pleosporomycetidae</taxon>
        <taxon>Pleosporales</taxon>
        <taxon>Massarineae</taxon>
        <taxon>Periconiaceae</taxon>
        <taxon>Periconia</taxon>
    </lineage>
</organism>
<keyword evidence="1" id="KW-0472">Membrane</keyword>
<gene>
    <name evidence="2" type="ORF">DM02DRAFT_48171</name>
</gene>
<proteinExistence type="predicted"/>
<evidence type="ECO:0000313" key="3">
    <source>
        <dbReference type="Proteomes" id="UP000244855"/>
    </source>
</evidence>
<feature type="transmembrane region" description="Helical" evidence="1">
    <location>
        <begin position="92"/>
        <end position="114"/>
    </location>
</feature>
<evidence type="ECO:0000256" key="1">
    <source>
        <dbReference type="SAM" id="Phobius"/>
    </source>
</evidence>
<keyword evidence="1" id="KW-1133">Transmembrane helix</keyword>
<protein>
    <submittedName>
        <fullName evidence="2">Uncharacterized protein</fullName>
    </submittedName>
</protein>
<keyword evidence="3" id="KW-1185">Reference proteome</keyword>
<dbReference type="Proteomes" id="UP000244855">
    <property type="component" value="Unassembled WGS sequence"/>
</dbReference>
<sequence length="139" mass="16108">MPVYERASKACHSKVLSSPFQRRNVARQQCNSNHYYARTNPNPRSCITSLPQKKKRKREIRQLCKIRNQFLSSRKSLLLATIEFVASPERDYFLAFLFTLLTGFSQSTIVVQVIPSLRLSKRVRSTEVTSSRHKHQPQG</sequence>
<dbReference type="AlphaFoldDB" id="A0A2V1DJX5"/>
<accession>A0A2V1DJX5</accession>
<keyword evidence="1" id="KW-0812">Transmembrane</keyword>
<evidence type="ECO:0000313" key="2">
    <source>
        <dbReference type="EMBL" id="PVH98420.1"/>
    </source>
</evidence>
<name>A0A2V1DJX5_9PLEO</name>